<dbReference type="EMBL" id="JADJOT010000002">
    <property type="protein sequence ID" value="MBK7952914.1"/>
    <property type="molecule type" value="Genomic_DNA"/>
</dbReference>
<name>A0A935T7V2_9PROT</name>
<evidence type="ECO:0000256" key="1">
    <source>
        <dbReference type="SAM" id="SignalP"/>
    </source>
</evidence>
<feature type="domain" description="DUF306" evidence="2">
    <location>
        <begin position="41"/>
        <end position="147"/>
    </location>
</feature>
<evidence type="ECO:0000313" key="3">
    <source>
        <dbReference type="EMBL" id="MBK7952914.1"/>
    </source>
</evidence>
<feature type="domain" description="DUF306" evidence="2">
    <location>
        <begin position="154"/>
        <end position="263"/>
    </location>
</feature>
<evidence type="ECO:0000313" key="4">
    <source>
        <dbReference type="Proteomes" id="UP000706151"/>
    </source>
</evidence>
<dbReference type="PANTHER" id="PTHR35535">
    <property type="entry name" value="HEAT SHOCK PROTEIN HSLJ"/>
    <property type="match status" value="1"/>
</dbReference>
<proteinExistence type="predicted"/>
<comment type="caution">
    <text evidence="3">The sequence shown here is derived from an EMBL/GenBank/DDBJ whole genome shotgun (WGS) entry which is preliminary data.</text>
</comment>
<gene>
    <name evidence="3" type="ORF">IPK02_02490</name>
</gene>
<dbReference type="Gene3D" id="2.40.128.270">
    <property type="match status" value="2"/>
</dbReference>
<keyword evidence="1" id="KW-0732">Signal</keyword>
<reference evidence="3 4" key="1">
    <citation type="submission" date="2020-10" db="EMBL/GenBank/DDBJ databases">
        <title>Connecting structure to function with the recovery of over 1000 high-quality activated sludge metagenome-assembled genomes encoding full-length rRNA genes using long-read sequencing.</title>
        <authorList>
            <person name="Singleton C.M."/>
            <person name="Petriglieri F."/>
            <person name="Kristensen J.M."/>
            <person name="Kirkegaard R.H."/>
            <person name="Michaelsen T.Y."/>
            <person name="Andersen M.H."/>
            <person name="Karst S.M."/>
            <person name="Dueholm M.S."/>
            <person name="Nielsen P.H."/>
            <person name="Albertsen M."/>
        </authorList>
    </citation>
    <scope>NUCLEOTIDE SEQUENCE [LARGE SCALE GENOMIC DNA]</scope>
    <source>
        <strain evidence="3">Fred_18-Q3-R57-64_BAT3C.720</strain>
    </source>
</reference>
<feature type="signal peptide" evidence="1">
    <location>
        <begin position="1"/>
        <end position="19"/>
    </location>
</feature>
<organism evidence="3 4">
    <name type="scientific">Candidatus Accumulibacter affinis</name>
    <dbReference type="NCBI Taxonomy" id="2954384"/>
    <lineage>
        <taxon>Bacteria</taxon>
        <taxon>Pseudomonadati</taxon>
        <taxon>Pseudomonadota</taxon>
        <taxon>Betaproteobacteria</taxon>
        <taxon>Candidatus Accumulibacter</taxon>
    </lineage>
</organism>
<protein>
    <submittedName>
        <fullName evidence="3">META domain-containing protein</fullName>
    </submittedName>
</protein>
<dbReference type="InterPro" id="IPR038670">
    <property type="entry name" value="HslJ-like_sf"/>
</dbReference>
<accession>A0A935T7V2</accession>
<dbReference type="AlphaFoldDB" id="A0A935T7V2"/>
<dbReference type="Proteomes" id="UP000706151">
    <property type="component" value="Unassembled WGS sequence"/>
</dbReference>
<dbReference type="PANTHER" id="PTHR35535:SF2">
    <property type="entry name" value="DUF306 DOMAIN-CONTAINING PROTEIN"/>
    <property type="match status" value="1"/>
</dbReference>
<sequence>MKACASLMVFWLLAYPVAAVEPRPSPAVGVSANAPQATLTIEGPTWRLSSLRGLDPSALRGAIRPVTARFKAGSVSGFAGCNHFFGTYTLDRDRVVIGPLAGSLMACPQASMVVENAVHAALVGTFRYLLADQGLTLLSAAEPILTFAAEPAPTLEGVTWKITGFNNGRHAVVSPLLGSTLSVSFKEGFVEGFAGCNTYRASYTTADDAIAIGPAATTRKACAGTGLMQQEREFLSALLSATTWTVAGDLLDMHRADGERVLTAAGRLD</sequence>
<dbReference type="Pfam" id="PF03724">
    <property type="entry name" value="META"/>
    <property type="match status" value="2"/>
</dbReference>
<evidence type="ECO:0000259" key="2">
    <source>
        <dbReference type="Pfam" id="PF03724"/>
    </source>
</evidence>
<dbReference type="InterPro" id="IPR053147">
    <property type="entry name" value="Hsp_HslJ-like"/>
</dbReference>
<dbReference type="InterPro" id="IPR005184">
    <property type="entry name" value="DUF306_Meta_HslJ"/>
</dbReference>
<feature type="chain" id="PRO_5037113507" evidence="1">
    <location>
        <begin position="20"/>
        <end position="269"/>
    </location>
</feature>